<dbReference type="Gene3D" id="1.10.533.10">
    <property type="entry name" value="Death Domain, Fas"/>
    <property type="match status" value="1"/>
</dbReference>
<dbReference type="GO" id="GO:0089720">
    <property type="term" value="F:caspase binding"/>
    <property type="evidence" value="ECO:0007669"/>
    <property type="project" value="TreeGrafter"/>
</dbReference>
<evidence type="ECO:0000259" key="1">
    <source>
        <dbReference type="PROSITE" id="PS50209"/>
    </source>
</evidence>
<reference evidence="3 4" key="1">
    <citation type="submission" date="2025-04" db="UniProtKB">
        <authorList>
            <consortium name="RefSeq"/>
        </authorList>
    </citation>
    <scope>IDENTIFICATION</scope>
    <source>
        <tissue evidence="3 4">Blood</tissue>
    </source>
</reference>
<dbReference type="Pfam" id="PF00619">
    <property type="entry name" value="CARD"/>
    <property type="match status" value="1"/>
</dbReference>
<dbReference type="PROSITE" id="PS50209">
    <property type="entry name" value="CARD"/>
    <property type="match status" value="1"/>
</dbReference>
<dbReference type="InterPro" id="IPR001315">
    <property type="entry name" value="CARD"/>
</dbReference>
<dbReference type="GeneID" id="116556383"/>
<protein>
    <submittedName>
        <fullName evidence="3 4">Caspase recruitment domain-containing protein 16-like</fullName>
    </submittedName>
</protein>
<dbReference type="GO" id="GO:0072557">
    <property type="term" value="C:IPAF inflammasome complex"/>
    <property type="evidence" value="ECO:0007669"/>
    <property type="project" value="TreeGrafter"/>
</dbReference>
<organism evidence="2 4">
    <name type="scientific">Sapajus apella</name>
    <name type="common">Brown-capped capuchin</name>
    <name type="synonym">Cebus apella</name>
    <dbReference type="NCBI Taxonomy" id="9515"/>
    <lineage>
        <taxon>Eukaryota</taxon>
        <taxon>Metazoa</taxon>
        <taxon>Chordata</taxon>
        <taxon>Craniata</taxon>
        <taxon>Vertebrata</taxon>
        <taxon>Euteleostomi</taxon>
        <taxon>Mammalia</taxon>
        <taxon>Eutheria</taxon>
        <taxon>Euarchontoglires</taxon>
        <taxon>Primates</taxon>
        <taxon>Haplorrhini</taxon>
        <taxon>Platyrrhini</taxon>
        <taxon>Cebidae</taxon>
        <taxon>Cebinae</taxon>
        <taxon>Sapajus</taxon>
    </lineage>
</organism>
<dbReference type="SUPFAM" id="SSF47986">
    <property type="entry name" value="DEATH domain"/>
    <property type="match status" value="1"/>
</dbReference>
<evidence type="ECO:0000313" key="4">
    <source>
        <dbReference type="RefSeq" id="XP_032141625.1"/>
    </source>
</evidence>
<dbReference type="GO" id="GO:0097169">
    <property type="term" value="C:AIM2 inflammasome complex"/>
    <property type="evidence" value="ECO:0007669"/>
    <property type="project" value="TreeGrafter"/>
</dbReference>
<dbReference type="CDD" id="cd08325">
    <property type="entry name" value="CARD_CASP1-like"/>
    <property type="match status" value="1"/>
</dbReference>
<dbReference type="PANTHER" id="PTHR47901:SF3">
    <property type="entry name" value="CASPASE-1"/>
    <property type="match status" value="1"/>
</dbReference>
<dbReference type="Proteomes" id="UP000504640">
    <property type="component" value="Unplaced"/>
</dbReference>
<dbReference type="GO" id="GO:0032651">
    <property type="term" value="P:regulation of interleukin-1 beta production"/>
    <property type="evidence" value="ECO:0007669"/>
    <property type="project" value="UniProtKB-ARBA"/>
</dbReference>
<feature type="domain" description="CARD" evidence="1">
    <location>
        <begin position="1"/>
        <end position="91"/>
    </location>
</feature>
<dbReference type="SMART" id="SM00114">
    <property type="entry name" value="CARD"/>
    <property type="match status" value="1"/>
</dbReference>
<dbReference type="GO" id="GO:0004197">
    <property type="term" value="F:cysteine-type endopeptidase activity"/>
    <property type="evidence" value="ECO:0007669"/>
    <property type="project" value="InterPro"/>
</dbReference>
<sequence length="97" mass="10782">MADKILKEKRKLFIHSVGEGTINGLLDELLEKMVLNQEEMEKVKRENATVMDKARALVDSVIRKGAQACQIFITCICEEDSHLAGTLGLSEVQTHGN</sequence>
<dbReference type="GO" id="GO:0072559">
    <property type="term" value="C:NLRP3 inflammasome complex"/>
    <property type="evidence" value="ECO:0007669"/>
    <property type="project" value="TreeGrafter"/>
</dbReference>
<dbReference type="GO" id="GO:0042981">
    <property type="term" value="P:regulation of apoptotic process"/>
    <property type="evidence" value="ECO:0007669"/>
    <property type="project" value="InterPro"/>
</dbReference>
<dbReference type="FunFam" id="1.10.533.10:FF:000031">
    <property type="entry name" value="Caspase 1, isoform CRA_b"/>
    <property type="match status" value="1"/>
</dbReference>
<dbReference type="GO" id="GO:0050727">
    <property type="term" value="P:regulation of inflammatory response"/>
    <property type="evidence" value="ECO:0007669"/>
    <property type="project" value="TreeGrafter"/>
</dbReference>
<dbReference type="GO" id="GO:0006508">
    <property type="term" value="P:proteolysis"/>
    <property type="evidence" value="ECO:0007669"/>
    <property type="project" value="InterPro"/>
</dbReference>
<keyword evidence="2" id="KW-1185">Reference proteome</keyword>
<evidence type="ECO:0000313" key="2">
    <source>
        <dbReference type="Proteomes" id="UP000504640"/>
    </source>
</evidence>
<dbReference type="PANTHER" id="PTHR47901">
    <property type="entry name" value="CASPASE RECRUITMENT DOMAIN-CONTAINING PROTEIN 18"/>
    <property type="match status" value="1"/>
</dbReference>
<name>A0A6J3IHK2_SAPAP</name>
<accession>A0A6J3IHK2</accession>
<dbReference type="InterPro" id="IPR002398">
    <property type="entry name" value="Pept_C14"/>
</dbReference>
<gene>
    <name evidence="3 4" type="primary">LOC116556383</name>
</gene>
<dbReference type="RefSeq" id="XP_032141624.1">
    <property type="nucleotide sequence ID" value="XM_032285733.1"/>
</dbReference>
<proteinExistence type="predicted"/>
<dbReference type="RefSeq" id="XP_032141625.1">
    <property type="nucleotide sequence ID" value="XM_032285734.1"/>
</dbReference>
<dbReference type="AlphaFoldDB" id="A0A6J3IHK2"/>
<evidence type="ECO:0000313" key="3">
    <source>
        <dbReference type="RefSeq" id="XP_032141624.1"/>
    </source>
</evidence>
<dbReference type="InterPro" id="IPR011029">
    <property type="entry name" value="DEATH-like_dom_sf"/>
</dbReference>